<dbReference type="InterPro" id="IPR001387">
    <property type="entry name" value="Cro/C1-type_HTH"/>
</dbReference>
<proteinExistence type="predicted"/>
<sequence>MSMTKNSAAIEEIKPATERPTENPVGQMLAKLRFENKWTLADVSKRTGVSVSALSKIENNVSSPAYSVLVRLAEGLGIDFVDFLGTPSERFATAARVVTRRSEGRRYATDMGVYEALATDLAAKSLEPMIIEIPFRAAGTAPVRSKHRGEEFVYVLEGEVVFQMEPYSPLRLSQGDSIYFDGSSSHGFSSTSERPARILSVCLVGRGDVGQDRLSGSPAK</sequence>
<name>A0A1X7PNY4_9HYPH</name>
<feature type="domain" description="HTH cro/C1-type" evidence="2">
    <location>
        <begin position="29"/>
        <end position="83"/>
    </location>
</feature>
<protein>
    <submittedName>
        <fullName evidence="3">Transcriptional regulator, XRE family with cupin sensor</fullName>
    </submittedName>
</protein>
<dbReference type="Pfam" id="PF07883">
    <property type="entry name" value="Cupin_2"/>
    <property type="match status" value="1"/>
</dbReference>
<keyword evidence="4" id="KW-1185">Reference proteome</keyword>
<dbReference type="Pfam" id="PF01381">
    <property type="entry name" value="HTH_3"/>
    <property type="match status" value="1"/>
</dbReference>
<dbReference type="PANTHER" id="PTHR46797">
    <property type="entry name" value="HTH-TYPE TRANSCRIPTIONAL REGULATOR"/>
    <property type="match status" value="1"/>
</dbReference>
<dbReference type="SUPFAM" id="SSF51182">
    <property type="entry name" value="RmlC-like cupins"/>
    <property type="match status" value="1"/>
</dbReference>
<dbReference type="CDD" id="cd02209">
    <property type="entry name" value="cupin_XRE_C"/>
    <property type="match status" value="1"/>
</dbReference>
<evidence type="ECO:0000313" key="3">
    <source>
        <dbReference type="EMBL" id="SMH53572.1"/>
    </source>
</evidence>
<dbReference type="Proteomes" id="UP000193083">
    <property type="component" value="Unassembled WGS sequence"/>
</dbReference>
<dbReference type="EMBL" id="FXBL01000004">
    <property type="protein sequence ID" value="SMH53572.1"/>
    <property type="molecule type" value="Genomic_DNA"/>
</dbReference>
<dbReference type="InterPro" id="IPR014710">
    <property type="entry name" value="RmlC-like_jellyroll"/>
</dbReference>
<dbReference type="GO" id="GO:0005829">
    <property type="term" value="C:cytosol"/>
    <property type="evidence" value="ECO:0007669"/>
    <property type="project" value="TreeGrafter"/>
</dbReference>
<dbReference type="Gene3D" id="1.10.260.40">
    <property type="entry name" value="lambda repressor-like DNA-binding domains"/>
    <property type="match status" value="1"/>
</dbReference>
<evidence type="ECO:0000256" key="1">
    <source>
        <dbReference type="ARBA" id="ARBA00023125"/>
    </source>
</evidence>
<dbReference type="CDD" id="cd00093">
    <property type="entry name" value="HTH_XRE"/>
    <property type="match status" value="1"/>
</dbReference>
<dbReference type="SUPFAM" id="SSF47413">
    <property type="entry name" value="lambda repressor-like DNA-binding domains"/>
    <property type="match status" value="1"/>
</dbReference>
<reference evidence="3 4" key="1">
    <citation type="submission" date="2017-04" db="EMBL/GenBank/DDBJ databases">
        <authorList>
            <person name="Afonso C.L."/>
            <person name="Miller P.J."/>
            <person name="Scott M.A."/>
            <person name="Spackman E."/>
            <person name="Goraichik I."/>
            <person name="Dimitrov K.M."/>
            <person name="Suarez D.L."/>
            <person name="Swayne D.E."/>
        </authorList>
    </citation>
    <scope>NUCLEOTIDE SEQUENCE [LARGE SCALE GENOMIC DNA]</scope>
    <source>
        <strain evidence="3 4">B5P</strain>
    </source>
</reference>
<dbReference type="InterPro" id="IPR010982">
    <property type="entry name" value="Lambda_DNA-bd_dom_sf"/>
</dbReference>
<evidence type="ECO:0000313" key="4">
    <source>
        <dbReference type="Proteomes" id="UP000193083"/>
    </source>
</evidence>
<dbReference type="GO" id="GO:0003677">
    <property type="term" value="F:DNA binding"/>
    <property type="evidence" value="ECO:0007669"/>
    <property type="project" value="UniProtKB-KW"/>
</dbReference>
<dbReference type="GO" id="GO:0003700">
    <property type="term" value="F:DNA-binding transcription factor activity"/>
    <property type="evidence" value="ECO:0007669"/>
    <property type="project" value="TreeGrafter"/>
</dbReference>
<dbReference type="AlphaFoldDB" id="A0A1X7PNY4"/>
<dbReference type="SMART" id="SM00530">
    <property type="entry name" value="HTH_XRE"/>
    <property type="match status" value="1"/>
</dbReference>
<dbReference type="InterPro" id="IPR050807">
    <property type="entry name" value="TransReg_Diox_bact_type"/>
</dbReference>
<dbReference type="PROSITE" id="PS50943">
    <property type="entry name" value="HTH_CROC1"/>
    <property type="match status" value="1"/>
</dbReference>
<dbReference type="InterPro" id="IPR011051">
    <property type="entry name" value="RmlC_Cupin_sf"/>
</dbReference>
<dbReference type="InterPro" id="IPR013096">
    <property type="entry name" value="Cupin_2"/>
</dbReference>
<evidence type="ECO:0000259" key="2">
    <source>
        <dbReference type="PROSITE" id="PS50943"/>
    </source>
</evidence>
<organism evidence="3 4">
    <name type="scientific">Mesorhizobium australicum</name>
    <dbReference type="NCBI Taxonomy" id="536018"/>
    <lineage>
        <taxon>Bacteria</taxon>
        <taxon>Pseudomonadati</taxon>
        <taxon>Pseudomonadota</taxon>
        <taxon>Alphaproteobacteria</taxon>
        <taxon>Hyphomicrobiales</taxon>
        <taxon>Phyllobacteriaceae</taxon>
        <taxon>Mesorhizobium</taxon>
    </lineage>
</organism>
<dbReference type="PANTHER" id="PTHR46797:SF20">
    <property type="entry name" value="BLR4304 PROTEIN"/>
    <property type="match status" value="1"/>
</dbReference>
<gene>
    <name evidence="3" type="ORF">SAMN02982922_4871</name>
</gene>
<dbReference type="Gene3D" id="2.60.120.10">
    <property type="entry name" value="Jelly Rolls"/>
    <property type="match status" value="1"/>
</dbReference>
<keyword evidence="1" id="KW-0238">DNA-binding</keyword>
<accession>A0A1X7PNY4</accession>